<dbReference type="PANTHER" id="PTHR13598">
    <property type="entry name" value="AT07567P-RELATED"/>
    <property type="match status" value="1"/>
</dbReference>
<organism evidence="10 11">
    <name type="scientific">Eptatretus burgeri</name>
    <name type="common">Inshore hagfish</name>
    <dbReference type="NCBI Taxonomy" id="7764"/>
    <lineage>
        <taxon>Eukaryota</taxon>
        <taxon>Metazoa</taxon>
        <taxon>Chordata</taxon>
        <taxon>Craniata</taxon>
        <taxon>Vertebrata</taxon>
        <taxon>Cyclostomata</taxon>
        <taxon>Myxini</taxon>
        <taxon>Myxiniformes</taxon>
        <taxon>Myxinidae</taxon>
        <taxon>Eptatretinae</taxon>
        <taxon>Eptatretus</taxon>
    </lineage>
</organism>
<dbReference type="GO" id="GO:0005637">
    <property type="term" value="C:nuclear inner membrane"/>
    <property type="evidence" value="ECO:0007669"/>
    <property type="project" value="UniProtKB-SubCell"/>
</dbReference>
<evidence type="ECO:0000256" key="1">
    <source>
        <dbReference type="ARBA" id="ARBA00004575"/>
    </source>
</evidence>
<reference evidence="10" key="1">
    <citation type="submission" date="2025-08" db="UniProtKB">
        <authorList>
            <consortium name="Ensembl"/>
        </authorList>
    </citation>
    <scope>IDENTIFICATION</scope>
</reference>
<protein>
    <submittedName>
        <fullName evidence="10">Nuclear envelope integral membrane protein 1</fullName>
    </submittedName>
</protein>
<feature type="transmembrane region" description="Helical" evidence="8">
    <location>
        <begin position="218"/>
        <end position="240"/>
    </location>
</feature>
<feature type="signal peptide" evidence="9">
    <location>
        <begin position="1"/>
        <end position="19"/>
    </location>
</feature>
<feature type="transmembrane region" description="Helical" evidence="8">
    <location>
        <begin position="246"/>
        <end position="265"/>
    </location>
</feature>
<evidence type="ECO:0000256" key="8">
    <source>
        <dbReference type="SAM" id="Phobius"/>
    </source>
</evidence>
<dbReference type="Pfam" id="PF10225">
    <property type="entry name" value="NEMP"/>
    <property type="match status" value="1"/>
</dbReference>
<keyword evidence="11" id="KW-1185">Reference proteome</keyword>
<evidence type="ECO:0000256" key="9">
    <source>
        <dbReference type="SAM" id="SignalP"/>
    </source>
</evidence>
<dbReference type="OMA" id="MAGFMKW"/>
<comment type="similarity">
    <text evidence="2">Belongs to the NEMP family.</text>
</comment>
<evidence type="ECO:0000256" key="3">
    <source>
        <dbReference type="ARBA" id="ARBA00022692"/>
    </source>
</evidence>
<dbReference type="InterPro" id="IPR019358">
    <property type="entry name" value="NEMP_fam"/>
</dbReference>
<evidence type="ECO:0000313" key="10">
    <source>
        <dbReference type="Ensembl" id="ENSEBUP00000019756.1"/>
    </source>
</evidence>
<evidence type="ECO:0000256" key="4">
    <source>
        <dbReference type="ARBA" id="ARBA00022729"/>
    </source>
</evidence>
<feature type="transmembrane region" description="Helical" evidence="8">
    <location>
        <begin position="272"/>
        <end position="297"/>
    </location>
</feature>
<evidence type="ECO:0000256" key="2">
    <source>
        <dbReference type="ARBA" id="ARBA00005748"/>
    </source>
</evidence>
<name>A0A8C4QS98_EPTBU</name>
<comment type="subcellular location">
    <subcellularLocation>
        <location evidence="1">Nucleus inner membrane</location>
        <topology evidence="1">Multi-pass membrane protein</topology>
        <orientation evidence="1">Nucleoplasmic side</orientation>
    </subcellularLocation>
</comment>
<feature type="transmembrane region" description="Helical" evidence="8">
    <location>
        <begin position="156"/>
        <end position="181"/>
    </location>
</feature>
<dbReference type="AlphaFoldDB" id="A0A8C4QS98"/>
<evidence type="ECO:0000256" key="5">
    <source>
        <dbReference type="ARBA" id="ARBA00022989"/>
    </source>
</evidence>
<accession>A0A8C4QS98</accession>
<keyword evidence="7" id="KW-0539">Nucleus</keyword>
<dbReference type="Proteomes" id="UP000694388">
    <property type="component" value="Unplaced"/>
</dbReference>
<evidence type="ECO:0000313" key="11">
    <source>
        <dbReference type="Proteomes" id="UP000694388"/>
    </source>
</evidence>
<keyword evidence="5 8" id="KW-1133">Transmembrane helix</keyword>
<keyword evidence="3 8" id="KW-0812">Transmembrane</keyword>
<feature type="chain" id="PRO_5034934803" evidence="9">
    <location>
        <begin position="20"/>
        <end position="356"/>
    </location>
</feature>
<keyword evidence="4 9" id="KW-0732">Signal</keyword>
<dbReference type="PANTHER" id="PTHR13598:SF1">
    <property type="entry name" value="AT07567P-RELATED"/>
    <property type="match status" value="1"/>
</dbReference>
<evidence type="ECO:0000256" key="7">
    <source>
        <dbReference type="ARBA" id="ARBA00023242"/>
    </source>
</evidence>
<dbReference type="GeneTree" id="ENSGT00390000002174"/>
<proteinExistence type="inferred from homology"/>
<evidence type="ECO:0000256" key="6">
    <source>
        <dbReference type="ARBA" id="ARBA00023136"/>
    </source>
</evidence>
<dbReference type="Ensembl" id="ENSEBUT00000020332.1">
    <property type="protein sequence ID" value="ENSEBUP00000019756.1"/>
    <property type="gene ID" value="ENSEBUG00000012278.1"/>
</dbReference>
<reference evidence="10" key="2">
    <citation type="submission" date="2025-09" db="UniProtKB">
        <authorList>
            <consortium name="Ensembl"/>
        </authorList>
    </citation>
    <scope>IDENTIFICATION</scope>
</reference>
<feature type="transmembrane region" description="Helical" evidence="8">
    <location>
        <begin position="129"/>
        <end position="147"/>
    </location>
</feature>
<sequence length="356" mass="39952">MSRLVFAAAMAALLQAVSATTAGIVYLDNISSAQYNHSQIFCYNPGKVHVRDLWTTVHVRISSQVAVKVSKGVNPTEVSEHIESLLGWLTSALRSGTHKESISLNLFEQTCFRVESAKTYIVTVVHTKFDLWLIGSLVLGLLLFFYADSLSRSASFFYTSGILLGVLASLLIIIFVLSRLLPAKRNVFFLVVASGWSMAVFMMQRVYRNLGMILSQHWQIVIGYLMTVGCICFAMCYRHGPLRDERSVQLLSWALQLVSFGLIYLGTQIPQISLTIVIIVVSVKFIDLPIAGLSWLYSVCRWQKSVALPKLLSEEEYQLQAKVETRRALEALRRSCRSPEVDSWKTVSRLSSPSRQ</sequence>
<feature type="transmembrane region" description="Helical" evidence="8">
    <location>
        <begin position="187"/>
        <end position="206"/>
    </location>
</feature>
<keyword evidence="6 8" id="KW-0472">Membrane</keyword>